<dbReference type="InterPro" id="IPR036388">
    <property type="entry name" value="WH-like_DNA-bd_sf"/>
</dbReference>
<dbReference type="EMBL" id="FNIA01000035">
    <property type="protein sequence ID" value="SDN42008.1"/>
    <property type="molecule type" value="Genomic_DNA"/>
</dbReference>
<dbReference type="Gene3D" id="1.10.10.10">
    <property type="entry name" value="Winged helix-like DNA-binding domain superfamily/Winged helix DNA-binding domain"/>
    <property type="match status" value="1"/>
</dbReference>
<keyword evidence="2" id="KW-1185">Reference proteome</keyword>
<dbReference type="AlphaFoldDB" id="A0A1H0B8N7"/>
<sequence length="89" mass="10143">MRLSAEWTTLADERILEYLRDNKSGTPTKMANHENIHFSRSYLSKRCKVLVDHGLIEDYGNAVFVLTDKGEAYLAGELNLNELDPDEEA</sequence>
<dbReference type="OrthoDB" id="285635at2157"/>
<gene>
    <name evidence="1" type="ORF">SAMN05192554_13515</name>
</gene>
<dbReference type="Proteomes" id="UP000199370">
    <property type="component" value="Unassembled WGS sequence"/>
</dbReference>
<name>A0A1H0B8N7_9EURY</name>
<organism evidence="1 2">
    <name type="scientific">Haloarchaeobius iranensis</name>
    <dbReference type="NCBI Taxonomy" id="996166"/>
    <lineage>
        <taxon>Archaea</taxon>
        <taxon>Methanobacteriati</taxon>
        <taxon>Methanobacteriota</taxon>
        <taxon>Stenosarchaea group</taxon>
        <taxon>Halobacteria</taxon>
        <taxon>Halobacteriales</taxon>
        <taxon>Halorubellaceae</taxon>
        <taxon>Haloarchaeobius</taxon>
    </lineage>
</organism>
<accession>A0A1H0B8N7</accession>
<evidence type="ECO:0000313" key="2">
    <source>
        <dbReference type="Proteomes" id="UP000199370"/>
    </source>
</evidence>
<protein>
    <submittedName>
        <fullName evidence="1">Winged helix-turn-helix</fullName>
    </submittedName>
</protein>
<reference evidence="1 2" key="1">
    <citation type="submission" date="2016-10" db="EMBL/GenBank/DDBJ databases">
        <authorList>
            <person name="de Groot N.N."/>
        </authorList>
    </citation>
    <scope>NUCLEOTIDE SEQUENCE [LARGE SCALE GENOMIC DNA]</scope>
    <source>
        <strain evidence="2">EB21,IBRC-M 10013,KCTC 4048</strain>
    </source>
</reference>
<dbReference type="SUPFAM" id="SSF46785">
    <property type="entry name" value="Winged helix' DNA-binding domain"/>
    <property type="match status" value="1"/>
</dbReference>
<dbReference type="InterPro" id="IPR036390">
    <property type="entry name" value="WH_DNA-bd_sf"/>
</dbReference>
<proteinExistence type="predicted"/>
<evidence type="ECO:0000313" key="1">
    <source>
        <dbReference type="EMBL" id="SDN42008.1"/>
    </source>
</evidence>